<dbReference type="Proteomes" id="UP000254492">
    <property type="component" value="Unassembled WGS sequence"/>
</dbReference>
<name>A0ABX9I7D2_9LACO</name>
<dbReference type="RefSeq" id="WP_115470289.1">
    <property type="nucleotide sequence ID" value="NZ_BJEC01000014.1"/>
</dbReference>
<keyword evidence="2" id="KW-1185">Reference proteome</keyword>
<sequence length="193" mass="22386">MVHKILKVLLIGLSSIGLFFIGQSSYIVSASQTPNKVINTHDNVKDRVFESSQTNTTIEQVQDYFLVQDSDTQKQYTLKKDKKIDFRGQKMQSYISSDSKKMVLFLSKGKKEIIYKNNKFELLKTGRKILNVQTAINRVKAKINLDHVTFGGSNIRLTSRSGRLYYRINVYQSHQLVRTYRVYSDNGNVYWIK</sequence>
<protein>
    <submittedName>
        <fullName evidence="1">Uncharacterized protein</fullName>
    </submittedName>
</protein>
<organism evidence="1 2">
    <name type="scientific">Weissella thailandensis</name>
    <dbReference type="NCBI Taxonomy" id="89061"/>
    <lineage>
        <taxon>Bacteria</taxon>
        <taxon>Bacillati</taxon>
        <taxon>Bacillota</taxon>
        <taxon>Bacilli</taxon>
        <taxon>Lactobacillales</taxon>
        <taxon>Lactobacillaceae</taxon>
        <taxon>Weissella</taxon>
    </lineage>
</organism>
<accession>A0ABX9I7D2</accession>
<gene>
    <name evidence="1" type="ORF">DWV05_00760</name>
</gene>
<reference evidence="1 2" key="1">
    <citation type="submission" date="2018-07" db="EMBL/GenBank/DDBJ databases">
        <title>Genome-based reclassification of Weissella jogaejeotgali as Weissella thailandensis.</title>
        <authorList>
            <person name="Chun J."/>
            <person name="Kim B.-Y."/>
            <person name="Kwak M.-J."/>
        </authorList>
    </citation>
    <scope>NUCLEOTIDE SEQUENCE [LARGE SCALE GENOMIC DNA]</scope>
    <source>
        <strain evidence="1 2">KCTC 3751</strain>
    </source>
</reference>
<dbReference type="EMBL" id="QRAY01000001">
    <property type="protein sequence ID" value="RDS60467.1"/>
    <property type="molecule type" value="Genomic_DNA"/>
</dbReference>
<evidence type="ECO:0000313" key="2">
    <source>
        <dbReference type="Proteomes" id="UP000254492"/>
    </source>
</evidence>
<comment type="caution">
    <text evidence="1">The sequence shown here is derived from an EMBL/GenBank/DDBJ whole genome shotgun (WGS) entry which is preliminary data.</text>
</comment>
<evidence type="ECO:0000313" key="1">
    <source>
        <dbReference type="EMBL" id="RDS60467.1"/>
    </source>
</evidence>
<proteinExistence type="predicted"/>